<feature type="domain" description="MaoC-like" evidence="1">
    <location>
        <begin position="42"/>
        <end position="136"/>
    </location>
</feature>
<dbReference type="EMBL" id="JAUYVI010000008">
    <property type="protein sequence ID" value="MDQ7250859.1"/>
    <property type="molecule type" value="Genomic_DNA"/>
</dbReference>
<comment type="caution">
    <text evidence="2">The sequence shown here is derived from an EMBL/GenBank/DDBJ whole genome shotgun (WGS) entry which is preliminary data.</text>
</comment>
<dbReference type="RefSeq" id="WP_379960658.1">
    <property type="nucleotide sequence ID" value="NZ_JAUYVI010000008.1"/>
</dbReference>
<keyword evidence="3" id="KW-1185">Reference proteome</keyword>
<gene>
    <name evidence="2" type="ORF">Q8A70_24430</name>
</gene>
<evidence type="ECO:0000313" key="2">
    <source>
        <dbReference type="EMBL" id="MDQ7250859.1"/>
    </source>
</evidence>
<protein>
    <submittedName>
        <fullName evidence="2">MaoC family dehydratase</fullName>
    </submittedName>
</protein>
<reference evidence="3" key="1">
    <citation type="submission" date="2023-08" db="EMBL/GenBank/DDBJ databases">
        <title>Rhodospirillaceae gen. nov., a novel taxon isolated from the Yangtze River Yuezi River estuary sludge.</title>
        <authorList>
            <person name="Ruan L."/>
        </authorList>
    </citation>
    <scope>NUCLEOTIDE SEQUENCE [LARGE SCALE GENOMIC DNA]</scope>
    <source>
        <strain evidence="3">R-7</strain>
    </source>
</reference>
<evidence type="ECO:0000259" key="1">
    <source>
        <dbReference type="Pfam" id="PF01575"/>
    </source>
</evidence>
<name>A0ABU0YT19_9PROT</name>
<dbReference type="PANTHER" id="PTHR43664:SF1">
    <property type="entry name" value="BETA-METHYLMALYL-COA DEHYDRATASE"/>
    <property type="match status" value="1"/>
</dbReference>
<dbReference type="InterPro" id="IPR052342">
    <property type="entry name" value="MCH/BMMD"/>
</dbReference>
<proteinExistence type="predicted"/>
<dbReference type="Pfam" id="PF01575">
    <property type="entry name" value="MaoC_dehydratas"/>
    <property type="match status" value="1"/>
</dbReference>
<dbReference type="InterPro" id="IPR002539">
    <property type="entry name" value="MaoC-like_dom"/>
</dbReference>
<organism evidence="2 3">
    <name type="scientific">Dongia sedimenti</name>
    <dbReference type="NCBI Taxonomy" id="3064282"/>
    <lineage>
        <taxon>Bacteria</taxon>
        <taxon>Pseudomonadati</taxon>
        <taxon>Pseudomonadota</taxon>
        <taxon>Alphaproteobacteria</taxon>
        <taxon>Rhodospirillales</taxon>
        <taxon>Dongiaceae</taxon>
        <taxon>Dongia</taxon>
    </lineage>
</organism>
<evidence type="ECO:0000313" key="3">
    <source>
        <dbReference type="Proteomes" id="UP001230156"/>
    </source>
</evidence>
<dbReference type="CDD" id="cd03454">
    <property type="entry name" value="YdeM"/>
    <property type="match status" value="1"/>
</dbReference>
<sequence length="169" mass="18192">MTIMVQVKDEAAAMDRTPEAGKTPGLNLEDFSVGDRFSGGALTVTVESIKAFAREFDPQPFHTDEAAAQATFFGGLAASGWHTAAMTMRLLTEFGPHVAGGLIGGSCEVAWPQPTRPGDVLRVECEILSVTPSRSRPERGTVLMRSETKNQHGDVLQVLTAKLVVPRRK</sequence>
<dbReference type="PANTHER" id="PTHR43664">
    <property type="entry name" value="MONOAMINE OXIDASE-RELATED"/>
    <property type="match status" value="1"/>
</dbReference>
<dbReference type="Proteomes" id="UP001230156">
    <property type="component" value="Unassembled WGS sequence"/>
</dbReference>
<dbReference type="InterPro" id="IPR029069">
    <property type="entry name" value="HotDog_dom_sf"/>
</dbReference>
<dbReference type="Gene3D" id="3.10.129.10">
    <property type="entry name" value="Hotdog Thioesterase"/>
    <property type="match status" value="1"/>
</dbReference>
<accession>A0ABU0YT19</accession>
<dbReference type="SUPFAM" id="SSF54637">
    <property type="entry name" value="Thioesterase/thiol ester dehydrase-isomerase"/>
    <property type="match status" value="1"/>
</dbReference>